<accession>A0A5C0E3Q6</accession>
<reference evidence="2" key="1">
    <citation type="journal article" date="2019" name="Front. Microbiol.">
        <title>Arcobacter cryaerophilus Isolated From New Zealand Mussels Harbor a Putative Virulence Plasmid.</title>
        <authorList>
            <person name="On S.L.W."/>
            <person name="Althaus D."/>
            <person name="Miller W.G."/>
            <person name="Lizamore D."/>
            <person name="Wong S.G.L."/>
            <person name="Mathai A.J."/>
            <person name="Chelikani V."/>
            <person name="Carter G.P."/>
        </authorList>
    </citation>
    <scope>NUCLEOTIDE SEQUENCE</scope>
    <source>
        <strain evidence="2">M830MA</strain>
        <plasmid evidence="2">pM830MA</plasmid>
    </source>
</reference>
<sequence length="262" mass="30253">MANEDIDYWVSKVKWDGKRLDCIHAHKNNNNSVDSYIEMPRQDVISMMNQGYVFCSVFKNNDGNWNKGKCFITDGSIINNIDINLPLIQTKRKCFVSYYHKDDSKYKESFLNIMDDLTVSKSVKNGDISSDVSDEYVKQLIQKKYLYDTTVLVILIGPKTKCRKHVDWEISGALNFKVGESYAGLLGLKLPEHDDYGTRSTTHSKIPDRLADNFKSGYAIIRDYTTDSKKLQEYIELAYKNRKINVHKRVNSRPQMKVDSCS</sequence>
<name>A0A5C0E3Q6_9BACT</name>
<dbReference type="AlphaFoldDB" id="A0A5C0E3Q6"/>
<organism evidence="2">
    <name type="scientific">Aliarcobacter cryaerophilus</name>
    <dbReference type="NCBI Taxonomy" id="28198"/>
    <lineage>
        <taxon>Bacteria</taxon>
        <taxon>Pseudomonadati</taxon>
        <taxon>Campylobacterota</taxon>
        <taxon>Epsilonproteobacteria</taxon>
        <taxon>Campylobacterales</taxon>
        <taxon>Arcobacteraceae</taxon>
        <taxon>Aliarcobacter</taxon>
    </lineage>
</organism>
<protein>
    <recommendedName>
        <fullName evidence="1">Thoeris protein ThsB TIR-like domain-containing protein</fullName>
    </recommendedName>
</protein>
<keyword evidence="2" id="KW-0614">Plasmid</keyword>
<dbReference type="Pfam" id="PF08937">
    <property type="entry name" value="ThsB_TIR"/>
    <property type="match status" value="1"/>
</dbReference>
<feature type="domain" description="Thoeris protein ThsB TIR-like" evidence="1">
    <location>
        <begin position="95"/>
        <end position="191"/>
    </location>
</feature>
<evidence type="ECO:0000259" key="1">
    <source>
        <dbReference type="Pfam" id="PF08937"/>
    </source>
</evidence>
<gene>
    <name evidence="2" type="ORF">pM830MA_0048</name>
</gene>
<dbReference type="EMBL" id="MK715471">
    <property type="protein sequence ID" value="QEI46237.1"/>
    <property type="molecule type" value="Genomic_DNA"/>
</dbReference>
<evidence type="ECO:0000313" key="2">
    <source>
        <dbReference type="EMBL" id="QEI46237.1"/>
    </source>
</evidence>
<dbReference type="InterPro" id="IPR015032">
    <property type="entry name" value="ThsB__TIR-like_domain"/>
</dbReference>
<geneLocation type="plasmid" evidence="2">
    <name>pM830MA</name>
</geneLocation>
<dbReference type="RefSeq" id="WP_222860969.1">
    <property type="nucleotide sequence ID" value="NZ_SNQM01000017.1"/>
</dbReference>
<proteinExistence type="predicted"/>